<feature type="region of interest" description="Disordered" evidence="1">
    <location>
        <begin position="18"/>
        <end position="39"/>
    </location>
</feature>
<evidence type="ECO:0000313" key="2">
    <source>
        <dbReference type="EMBL" id="PAV94192.1"/>
    </source>
</evidence>
<dbReference type="InterPro" id="IPR015354">
    <property type="entry name" value="DNA_partition_ParG"/>
</dbReference>
<accession>A0A2A2M6H4</accession>
<feature type="compositionally biased region" description="Polar residues" evidence="1">
    <location>
        <begin position="19"/>
        <end position="32"/>
    </location>
</feature>
<dbReference type="Proteomes" id="UP000218796">
    <property type="component" value="Unassembled WGS sequence"/>
</dbReference>
<reference evidence="2 3" key="1">
    <citation type="submission" date="2017-08" db="EMBL/GenBank/DDBJ databases">
        <title>Draft Genome Sequence of Hafnia alvei CITHA-6 Isolated from Raw Bovine Milk.</title>
        <authorList>
            <person name="Culligan E.P."/>
            <person name="Mcsweeney A."/>
            <person name="O'Doherty C."/>
            <person name="Gleeson E."/>
            <person name="O'Riordan D."/>
            <person name="Sleator R.D."/>
        </authorList>
    </citation>
    <scope>NUCLEOTIDE SEQUENCE [LARGE SCALE GENOMIC DNA]</scope>
    <source>
        <strain evidence="2 3">CITHA-6</strain>
    </source>
</reference>
<organism evidence="2 3">
    <name type="scientific">Hafnia paralvei</name>
    <dbReference type="NCBI Taxonomy" id="546367"/>
    <lineage>
        <taxon>Bacteria</taxon>
        <taxon>Pseudomonadati</taxon>
        <taxon>Pseudomonadota</taxon>
        <taxon>Gammaproteobacteria</taxon>
        <taxon>Enterobacterales</taxon>
        <taxon>Hafniaceae</taxon>
        <taxon>Hafnia</taxon>
    </lineage>
</organism>
<name>A0A2A2M6H4_9GAMM</name>
<comment type="caution">
    <text evidence="2">The sequence shown here is derived from an EMBL/GenBank/DDBJ whole genome shotgun (WGS) entry which is preliminary data.</text>
</comment>
<evidence type="ECO:0000256" key="1">
    <source>
        <dbReference type="SAM" id="MobiDB-lite"/>
    </source>
</evidence>
<dbReference type="Pfam" id="PF09274">
    <property type="entry name" value="ParG"/>
    <property type="match status" value="1"/>
</dbReference>
<dbReference type="AlphaFoldDB" id="A0A2A2M6H4"/>
<protein>
    <submittedName>
        <fullName evidence="2">Uncharacterized protein</fullName>
    </submittedName>
</protein>
<gene>
    <name evidence="2" type="ORF">CJD50_21920</name>
</gene>
<sequence length="39" mass="4737">MTDVIKDLVDNWLKENDSQKTQMSKNTLTQKHTYPYREH</sequence>
<dbReference type="EMBL" id="NQMS01000017">
    <property type="protein sequence ID" value="PAV94192.1"/>
    <property type="molecule type" value="Genomic_DNA"/>
</dbReference>
<keyword evidence="3" id="KW-1185">Reference proteome</keyword>
<evidence type="ECO:0000313" key="3">
    <source>
        <dbReference type="Proteomes" id="UP000218796"/>
    </source>
</evidence>
<proteinExistence type="predicted"/>